<reference evidence="1 2" key="1">
    <citation type="submission" date="2018-11" db="EMBL/GenBank/DDBJ databases">
        <authorList>
            <consortium name="Pathogen Informatics"/>
        </authorList>
    </citation>
    <scope>NUCLEOTIDE SEQUENCE [LARGE SCALE GENOMIC DNA]</scope>
</reference>
<gene>
    <name evidence="1" type="ORF">DILT_LOCUS13410</name>
</gene>
<dbReference type="EMBL" id="UYRU01070182">
    <property type="protein sequence ID" value="VDN19408.1"/>
    <property type="molecule type" value="Genomic_DNA"/>
</dbReference>
<dbReference type="OrthoDB" id="5325112at2759"/>
<dbReference type="Proteomes" id="UP000281553">
    <property type="component" value="Unassembled WGS sequence"/>
</dbReference>
<keyword evidence="2" id="KW-1185">Reference proteome</keyword>
<proteinExistence type="predicted"/>
<accession>A0A3P7MAE5</accession>
<evidence type="ECO:0000313" key="2">
    <source>
        <dbReference type="Proteomes" id="UP000281553"/>
    </source>
</evidence>
<evidence type="ECO:0000313" key="1">
    <source>
        <dbReference type="EMBL" id="VDN19408.1"/>
    </source>
</evidence>
<organism evidence="1 2">
    <name type="scientific">Dibothriocephalus latus</name>
    <name type="common">Fish tapeworm</name>
    <name type="synonym">Diphyllobothrium latum</name>
    <dbReference type="NCBI Taxonomy" id="60516"/>
    <lineage>
        <taxon>Eukaryota</taxon>
        <taxon>Metazoa</taxon>
        <taxon>Spiralia</taxon>
        <taxon>Lophotrochozoa</taxon>
        <taxon>Platyhelminthes</taxon>
        <taxon>Cestoda</taxon>
        <taxon>Eucestoda</taxon>
        <taxon>Diphyllobothriidea</taxon>
        <taxon>Diphyllobothriidae</taxon>
        <taxon>Dibothriocephalus</taxon>
    </lineage>
</organism>
<protein>
    <recommendedName>
        <fullName evidence="3">CNH domain-containing protein</fullName>
    </recommendedName>
</protein>
<evidence type="ECO:0008006" key="3">
    <source>
        <dbReference type="Google" id="ProtNLM"/>
    </source>
</evidence>
<name>A0A3P7MAE5_DIBLA</name>
<dbReference type="AlphaFoldDB" id="A0A3P7MAE5"/>
<sequence length="179" mass="19864">MHEAFYPIRLIKNNHYEFESIACYQNYLLLGAKSGLLLIYEVVPASDTQAKAFVPPDKPEKLTRQVKPLVLSTDDGGIAVESGQHMTAASFELPSFNVRVCATHHLSKKRIMQLRAVPEYGIFLALTDLHLAAYRLSDRQLVAVVPNSKGTSHFAVIFKSGLDSRPVLTSPRNSRGTLI</sequence>